<dbReference type="NCBIfam" id="NF037959">
    <property type="entry name" value="MFS_SpdSyn"/>
    <property type="match status" value="1"/>
</dbReference>
<feature type="transmembrane region" description="Helical" evidence="2">
    <location>
        <begin position="360"/>
        <end position="377"/>
    </location>
</feature>
<keyword evidence="2" id="KW-1133">Transmembrane helix</keyword>
<evidence type="ECO:0000256" key="1">
    <source>
        <dbReference type="ARBA" id="ARBA00023115"/>
    </source>
</evidence>
<feature type="transmembrane region" description="Helical" evidence="2">
    <location>
        <begin position="271"/>
        <end position="291"/>
    </location>
</feature>
<keyword evidence="1" id="KW-0620">Polyamine biosynthesis</keyword>
<dbReference type="Gene3D" id="3.40.50.150">
    <property type="entry name" value="Vaccinia Virus protein VP39"/>
    <property type="match status" value="1"/>
</dbReference>
<evidence type="ECO:0008006" key="5">
    <source>
        <dbReference type="Google" id="ProtNLM"/>
    </source>
</evidence>
<proteinExistence type="predicted"/>
<gene>
    <name evidence="3" type="ORF">GPA27_21785</name>
</gene>
<comment type="caution">
    <text evidence="3">The sequence shown here is derived from an EMBL/GenBank/DDBJ whole genome shotgun (WGS) entry which is preliminary data.</text>
</comment>
<dbReference type="SUPFAM" id="SSF53335">
    <property type="entry name" value="S-adenosyl-L-methionine-dependent methyltransferases"/>
    <property type="match status" value="1"/>
</dbReference>
<protein>
    <recommendedName>
        <fullName evidence="5">Spermidine synthase</fullName>
    </recommendedName>
</protein>
<dbReference type="PANTHER" id="PTHR43317:SF1">
    <property type="entry name" value="THERMOSPERMINE SYNTHASE ACAULIS5"/>
    <property type="match status" value="1"/>
</dbReference>
<feature type="transmembrane region" description="Helical" evidence="2">
    <location>
        <begin position="442"/>
        <end position="462"/>
    </location>
</feature>
<feature type="transmembrane region" description="Helical" evidence="2">
    <location>
        <begin position="193"/>
        <end position="214"/>
    </location>
</feature>
<feature type="transmembrane region" description="Helical" evidence="2">
    <location>
        <begin position="63"/>
        <end position="83"/>
    </location>
</feature>
<dbReference type="EMBL" id="WTVS01000060">
    <property type="protein sequence ID" value="NMG00012.1"/>
    <property type="molecule type" value="Genomic_DNA"/>
</dbReference>
<evidence type="ECO:0000313" key="3">
    <source>
        <dbReference type="EMBL" id="NMG00012.1"/>
    </source>
</evidence>
<keyword evidence="2" id="KW-0812">Transmembrane</keyword>
<name>A0ABX1NL96_9RHOO</name>
<dbReference type="RefSeq" id="WP_169142546.1">
    <property type="nucleotide sequence ID" value="NZ_WTVS01000060.1"/>
</dbReference>
<dbReference type="PANTHER" id="PTHR43317">
    <property type="entry name" value="THERMOSPERMINE SYNTHASE ACAULIS5"/>
    <property type="match status" value="1"/>
</dbReference>
<feature type="transmembrane region" description="Helical" evidence="2">
    <location>
        <begin position="245"/>
        <end position="265"/>
    </location>
</feature>
<feature type="transmembrane region" description="Helical" evidence="2">
    <location>
        <begin position="21"/>
        <end position="43"/>
    </location>
</feature>
<reference evidence="3 4" key="1">
    <citation type="submission" date="2019-12" db="EMBL/GenBank/DDBJ databases">
        <title>Comparative genomics gives insights into the taxonomy of the Azoarcus-Aromatoleum group and reveals separate origins of nif in the plant-associated Azoarcus and non-plant-associated Aromatoleum sub-groups.</title>
        <authorList>
            <person name="Lafos M."/>
            <person name="Maluk M."/>
            <person name="Batista M."/>
            <person name="Junghare M."/>
            <person name="Carmona M."/>
            <person name="Faoro H."/>
            <person name="Cruz L.M."/>
            <person name="Battistoni F."/>
            <person name="De Souza E."/>
            <person name="Pedrosa F."/>
            <person name="Chen W.-M."/>
            <person name="Poole P.S."/>
            <person name="Dixon R.A."/>
            <person name="James E.K."/>
        </authorList>
    </citation>
    <scope>NUCLEOTIDE SEQUENCE [LARGE SCALE GENOMIC DNA]</scope>
    <source>
        <strain evidence="3 4">T</strain>
    </source>
</reference>
<evidence type="ECO:0000313" key="4">
    <source>
        <dbReference type="Proteomes" id="UP000634522"/>
    </source>
</evidence>
<feature type="transmembrane region" description="Helical" evidence="2">
    <location>
        <begin position="123"/>
        <end position="141"/>
    </location>
</feature>
<feature type="transmembrane region" description="Helical" evidence="2">
    <location>
        <begin position="162"/>
        <end position="181"/>
    </location>
</feature>
<feature type="transmembrane region" description="Helical" evidence="2">
    <location>
        <begin position="412"/>
        <end position="430"/>
    </location>
</feature>
<feature type="transmembrane region" description="Helical" evidence="2">
    <location>
        <begin position="303"/>
        <end position="321"/>
    </location>
</feature>
<organism evidence="3 4">
    <name type="scientific">Aromatoleum toluolicum</name>
    <dbReference type="NCBI Taxonomy" id="90060"/>
    <lineage>
        <taxon>Bacteria</taxon>
        <taxon>Pseudomonadati</taxon>
        <taxon>Pseudomonadota</taxon>
        <taxon>Betaproteobacteria</taxon>
        <taxon>Rhodocyclales</taxon>
        <taxon>Rhodocyclaceae</taxon>
        <taxon>Aromatoleum</taxon>
    </lineage>
</organism>
<dbReference type="InterPro" id="IPR029063">
    <property type="entry name" value="SAM-dependent_MTases_sf"/>
</dbReference>
<evidence type="ECO:0000256" key="2">
    <source>
        <dbReference type="SAM" id="Phobius"/>
    </source>
</evidence>
<feature type="transmembrane region" description="Helical" evidence="2">
    <location>
        <begin position="327"/>
        <end position="348"/>
    </location>
</feature>
<keyword evidence="4" id="KW-1185">Reference proteome</keyword>
<keyword evidence="2" id="KW-0472">Membrane</keyword>
<sequence>MSLEASQHATMPIRLHGKSSLRLVFIVSLASSALLMFLVQPMVGKTLLPALGGTPQVWNTCMVFFQGMLFLGYLHAHYTGVILGPERQAAVHLAIAFVALLFMPFGIAQAQLMSPNPAHPVSWLLQVLSLSIGVPVFLIAATAPLLQKWFARSRDPQAGDPYFLYVASNFGSLVALVAYPALVEPFANLDQQWGWWSAGFTLFVGLLTTCALLVRRDQRAPISESLAPSSVHAVDAVTPALRARWLLLSFAPSSLLLGVTTFITTDIAPVPLFWVVPLALYLMTFMLAFAAKPYIHPQVALRVQAFAVALLAAMALIPGVARLMAPVSIILHLAAFFFTALVCHGELVRVRPATRHLTEFYLWLSLGGLLGGVFNAIVAPMTFSQLIEYPAILALACALRPMGDSISSKRGVFLDVGLPILLLLAVFAAMKSSLMLGQLSAMLGVVAVIGTLAVASVTLLNFSVRPLRFALGVAALMCVLAGNISVLSHESGTDEYVTRTFFGVYKVSRNDSLGLNVFSHGTTVHGVQYADSGKSMQPAAYYHQAGSFGALFSALAPLLKERPVAVVGLGVGGLACHGTKGSTWTFYEIDPAVEKVARDERFFTFLRDCPPRSEVVIGDARISLRNAPDHSLALLVIDAFTSDAVPTHLLTREAIAGYRRKLAPDGVLAFHISNRHLKLAPVIGNLARDAGLVGRVSVLRPATDTNPLIASPAELVVLAENPASFGTLSGSSEWAPLPSDPATRVWTDGYVNILRALF</sequence>
<accession>A0ABX1NL96</accession>
<dbReference type="Proteomes" id="UP000634522">
    <property type="component" value="Unassembled WGS sequence"/>
</dbReference>
<feature type="transmembrane region" description="Helical" evidence="2">
    <location>
        <begin position="90"/>
        <end position="111"/>
    </location>
</feature>